<gene>
    <name evidence="1" type="ORF">T9A_00143</name>
</gene>
<evidence type="ECO:0000313" key="2">
    <source>
        <dbReference type="Proteomes" id="UP000029443"/>
    </source>
</evidence>
<evidence type="ECO:0008006" key="3">
    <source>
        <dbReference type="Google" id="ProtNLM"/>
    </source>
</evidence>
<sequence length="79" mass="9040">MTTHYFTDAAGQGAQHLGFVPHEELDLSDDELERLKARAKKAVTMDAVHQPRQIPREYAEYLGQTDGESYEDWLRGGYK</sequence>
<evidence type="ECO:0000313" key="1">
    <source>
        <dbReference type="EMBL" id="KGD62823.1"/>
    </source>
</evidence>
<name>A0ABR4WGU5_9GAMM</name>
<accession>A0ABR4WGU5</accession>
<comment type="caution">
    <text evidence="1">The sequence shown here is derived from an EMBL/GenBank/DDBJ whole genome shotgun (WGS) entry which is preliminary data.</text>
</comment>
<dbReference type="Proteomes" id="UP000029443">
    <property type="component" value="Unassembled WGS sequence"/>
</dbReference>
<proteinExistence type="predicted"/>
<organism evidence="1 2">
    <name type="scientific">Alcanivorax jadensis T9</name>
    <dbReference type="NCBI Taxonomy" id="1177181"/>
    <lineage>
        <taxon>Bacteria</taxon>
        <taxon>Pseudomonadati</taxon>
        <taxon>Pseudomonadota</taxon>
        <taxon>Gammaproteobacteria</taxon>
        <taxon>Oceanospirillales</taxon>
        <taxon>Alcanivoracaceae</taxon>
        <taxon>Alcanivorax</taxon>
    </lineage>
</organism>
<keyword evidence="2" id="KW-1185">Reference proteome</keyword>
<reference evidence="1 2" key="1">
    <citation type="submission" date="2012-09" db="EMBL/GenBank/DDBJ databases">
        <title>Genome Sequence of alkane-degrading Bacterium Alcanivorax jadensis T9.</title>
        <authorList>
            <person name="Lai Q."/>
            <person name="Shao Z."/>
        </authorList>
    </citation>
    <scope>NUCLEOTIDE SEQUENCE [LARGE SCALE GENOMIC DNA]</scope>
    <source>
        <strain evidence="1 2">T9</strain>
    </source>
</reference>
<dbReference type="EMBL" id="ARXU01000001">
    <property type="protein sequence ID" value="KGD62823.1"/>
    <property type="molecule type" value="Genomic_DNA"/>
</dbReference>
<dbReference type="RefSeq" id="WP_035244268.1">
    <property type="nucleotide sequence ID" value="NZ_ARXU01000001.1"/>
</dbReference>
<protein>
    <recommendedName>
        <fullName evidence="3">Antitoxin</fullName>
    </recommendedName>
</protein>